<evidence type="ECO:0000313" key="2">
    <source>
        <dbReference type="Proteomes" id="UP001353858"/>
    </source>
</evidence>
<dbReference type="Proteomes" id="UP001353858">
    <property type="component" value="Unassembled WGS sequence"/>
</dbReference>
<name>A0AAN7PIH8_9COLE</name>
<protein>
    <submittedName>
        <fullName evidence="1">Uncharacterized protein</fullName>
    </submittedName>
</protein>
<dbReference type="EMBL" id="JARPUR010000001">
    <property type="protein sequence ID" value="KAK4887108.1"/>
    <property type="molecule type" value="Genomic_DNA"/>
</dbReference>
<proteinExistence type="predicted"/>
<keyword evidence="2" id="KW-1185">Reference proteome</keyword>
<sequence>MSTLRKRAGKTRRDRVRNKHIREKCGIGDVVRFARGRRRKWNKHVQRADETRLIRIARDQRSVGRRDPGRPIKRWKDSWVSISIGTP</sequence>
<comment type="caution">
    <text evidence="1">The sequence shown here is derived from an EMBL/GenBank/DDBJ whole genome shotgun (WGS) entry which is preliminary data.</text>
</comment>
<accession>A0AAN7PIH8</accession>
<dbReference type="AlphaFoldDB" id="A0AAN7PIH8"/>
<evidence type="ECO:0000313" key="1">
    <source>
        <dbReference type="EMBL" id="KAK4887108.1"/>
    </source>
</evidence>
<reference evidence="2" key="1">
    <citation type="submission" date="2023-01" db="EMBL/GenBank/DDBJ databases">
        <title>Key to firefly adult light organ development and bioluminescence: homeobox transcription factors regulate luciferase expression and transportation to peroxisome.</title>
        <authorList>
            <person name="Fu X."/>
        </authorList>
    </citation>
    <scope>NUCLEOTIDE SEQUENCE [LARGE SCALE GENOMIC DNA]</scope>
</reference>
<gene>
    <name evidence="1" type="ORF">RN001_003379</name>
</gene>
<organism evidence="1 2">
    <name type="scientific">Aquatica leii</name>
    <dbReference type="NCBI Taxonomy" id="1421715"/>
    <lineage>
        <taxon>Eukaryota</taxon>
        <taxon>Metazoa</taxon>
        <taxon>Ecdysozoa</taxon>
        <taxon>Arthropoda</taxon>
        <taxon>Hexapoda</taxon>
        <taxon>Insecta</taxon>
        <taxon>Pterygota</taxon>
        <taxon>Neoptera</taxon>
        <taxon>Endopterygota</taxon>
        <taxon>Coleoptera</taxon>
        <taxon>Polyphaga</taxon>
        <taxon>Elateriformia</taxon>
        <taxon>Elateroidea</taxon>
        <taxon>Lampyridae</taxon>
        <taxon>Luciolinae</taxon>
        <taxon>Aquatica</taxon>
    </lineage>
</organism>